<feature type="region of interest" description="Disordered" evidence="1">
    <location>
        <begin position="1301"/>
        <end position="1334"/>
    </location>
</feature>
<reference evidence="2 3" key="1">
    <citation type="submission" date="2022-10" db="EMBL/GenBank/DDBJ databases">
        <title>The complete genomes of actinobacterial strains from the NBC collection.</title>
        <authorList>
            <person name="Joergensen T.S."/>
            <person name="Alvarez Arevalo M."/>
            <person name="Sterndorff E.B."/>
            <person name="Faurdal D."/>
            <person name="Vuksanovic O."/>
            <person name="Mourched A.-S."/>
            <person name="Charusanti P."/>
            <person name="Shaw S."/>
            <person name="Blin K."/>
            <person name="Weber T."/>
        </authorList>
    </citation>
    <scope>NUCLEOTIDE SEQUENCE [LARGE SCALE GENOMIC DNA]</scope>
    <source>
        <strain evidence="2 3">NBC_00396</strain>
    </source>
</reference>
<dbReference type="EMBL" id="CP107941">
    <property type="protein sequence ID" value="WUI83765.1"/>
    <property type="molecule type" value="Genomic_DNA"/>
</dbReference>
<feature type="region of interest" description="Disordered" evidence="1">
    <location>
        <begin position="2294"/>
        <end position="2316"/>
    </location>
</feature>
<dbReference type="Proteomes" id="UP001346877">
    <property type="component" value="Chromosome"/>
</dbReference>
<accession>A0ABZ1PJW8</accession>
<sequence>MPGTFTPPICFNGFTPVASGIYLRLERTLTDVPPHVRGVQPIAGLVQAHMHQDALGAQSVRAALRLQGPSAVARLSVSLPPEFSRTISREAALSAVDHFGVYLDLPERSDLVDPADDRFLPINTQRSVTSSASATGVRLIPQAHLLADLTAAVDSQAASAYEPMRGQLRLAADTVEIGAPRAVAVALPPWAADPPSALGAPMAVKTYAELMSHLDGLAKWQQAKVTAIASGRTHEVSVRMHPWGLEASAPLPRRPDSISVSLPDPALSERELAWLDGVAVAIREKLAGANVSPDDNGFKAVDSLIEGLREEFADARKARELPNKPVTDVIFEADHSTLQKWQQEGENAARSFENKASGTADPERRAEYFLRSVLHRDFWVEIQALEAARQGTDSSRPSVEQDIHPVEAGHGESIPLTRMHSTPSTAAARHQFIPMVRAILEPSAAQVTEEHIATLTSYAKEAYENRTEGEPVGLDSLRRRHGYAILKQDLAGARKRTGERGSIERKVARYINGVKPEATDDRRHELLRLALHLLVNVPNLTGAQYETAIKNLDVFLDWAQPRYSKTHLDNVPPGPLPLDMLEKLIHGKLGGEASLNLRDVGRIAEERNARRAWWEEKPLLPKRLISLAGSSPGFGKVTQPVSARHTKRITGKLENGDSAQERNREVKALRARLEAASPPVSISDADLERLVAIRRRLYTKSWDRRYTPMGLFHYQQMARELLGHDEVTPDVLRDLADLSRPESRLRIGGVDQPFNHRQIRQDLANKALKKWRPGTEKPGPRPVLGDGGRDYSRMVTAFHTIELGPFVSDLTAWINQSVPFSGNQITEDVVKRKITSLFGQTLDDGTPLEITVDGRIYDIRLWAIPIRDPEVEPESLPGKSGLFEGALEGRTYSFLESANSEMQTRSTYFDGGPAHRYLLGVRADTTVTYGHTSGSGKRALSSTTKAKYQQVRIKEKLGWVTLDVNWALRVQERRTYHRKRDAASEFVGVPTVVNAVREGTLTKDEEGGRWIQRIFTDSEGRPVTNKIRYAVPEFSLPYSKEQSESDELKAKTDADYGRKIPISDPSDFEVWSMDHAVTRIQLADQVIASVRKILKPADYAFWKTHLERYLSNDELALHFQNLLRPKDERGYQQTFRVLLESNGRRLSLSLGAKDNKPITSLTKISQVSKSGETRIDRVVASVLRTQVTLNNDSAHRATANELVRLWSSRVARLGGRIQKPFGNRVGQFSQQRRTFTTRAVRVVNNLQVAAIDFDLELRIHHHRDKDLMAGRPRHVPYEDHENVSGFAHVLVHKDKFAKVSTPSAVTPSSSKPKPDETAAAAGKSEKATSSPAPSWWNPGAGWGLTMDVVERLEGVEGLYNAIVPPLVNGGHLPKVANTARDGATEPWDILQKLPVTGELVNNPGLDYRNWQTLIRELSEDNLLSRADDVMDSRLNGRGLVWIFRHPDSPVRMENALTVALTAETLRSSYKGQTDYELQYGHMNTETTTIKDAKVSAREGGISAGAGGSKGGASMQGTLNAQYSSRESENVGRTQSSSVLSDTDGQKMKSRSFEVKIRWHWAVKPAGNAADQVESDTVDAKVLILQPDKLNDTGDTKGLDRLVIEPGSGSVPPMTTENLSVAFMERAMKDPNAQSPITRMNATAYTVLGTFAAEKLQDAMAQAITDERRRIFSDGVRGRVARAQEKLGPDPEAQAQQLDSFLSNAMSRQAYKGFLLRALTGASVAIPVGDEAAGLTAALVGTPEIVKVWKPYSQQVTEAQDGKEAGADNLWQAGFGVGGFIGKSGLKPVSEDAPKSDAGNSELVVGTGAGARVKGRGKVAVKSNTVGKYSGLFQDASGVIVRSAVVHRVQVGKTVKWVAGEVLLNMKTTDVIPYASLFTNAHVIADQIAEAKSTAPPPATLTTAVRSSSGQRHWSHGVTVWQMLLSGSNEQTGLGPLVTALAKAAEPFKSNGLANYVTSVPAIVNPFMGKALDGGMSQSYVDDDQRTFQITLSAEQVGQATGSHDSGSGTKSYTRGNDALNETRRFTSANALVGSLGGLGQPSQPEEGDTAEGFDFGFVAGSVQGGVSRGAGRSDTHGSNLLTMAGVRANNLTGYSQKVKFFGSIKETTHSTTATLKNIFGASLEPQPFDVTVELIVSEPTGGSTTLGADRPRPEFGLSQTLPQTAQVVSIRGLGAMHTAISSAGLGRRGTLKDTSNQLNYETLPKNLGAMLTDEGARFRSLSTAIADLDPGPRGFIVKARFAEVEDLYWVEKAEIEKYNHGTDIVSHGATDNRRSNFTVALTVAAPTDPVNWVGGTVSGGKQRGATRGTDQTRSNEHRAWLRTSTALFVVHARLQYEVEWPGKRDVHKIPAIGYTDIVVSKADARALGIPDKALAAVIPAKNRAKEFPDYAGGSAAHPDNPSAASLSTAGRLHRSLRQAEAGLHAIRPPADVSRVDITNRPLVADGAHADPKGKRAASGPPVVWYELVRSDKELVFVLRVHLTGDPVAVSEVKKLTTKGVQSHLNEPGHQLPMADRQLRVEVQFVDAGQAHLIRPVVSPTAEVDEGWAWGQSPAFYAHEVLRSIGAADHQPPNGKEPAGAQMKVRPADLQQIMDILEPMWPWRDVPGAALHGVRAGDGDLSPAPEWLQASLAPIKRPYADIPNLLSDSSAPGARAVPPPKALRATAGLDSNSNQYFVWLGTARDGLVDRPVFEWLNERLEQLAQAGKTPIVVTSGGGATADVSGSSKSVGKLSLTKLLSTYGVALVHQVPQTSGGLSGASFDNSWTVRGANSAAVTAERAGATWSDIDSTLVEAARGLTQPAVERVPHDFGALVWGAQGVRERFDLLRSRPDLANAAHRELAAEMAERVPASMNVALVKPLLSFGPDEDVVVQFTEAAPEVRPYALLQAVARLDEAGKLKGPQGSAGATGDFVDLVQAVRLGANEVEHKQFDFTVSLLRTIGQIKAGNFNDATDFITANRGRLEPGQKNIWVDALAELKGSMDAAEGARLQKVLAAVYEC</sequence>
<evidence type="ECO:0000256" key="1">
    <source>
        <dbReference type="SAM" id="MobiDB-lite"/>
    </source>
</evidence>
<gene>
    <name evidence="2" type="ORF">OG375_05330</name>
</gene>
<dbReference type="RefSeq" id="WP_328373207.1">
    <property type="nucleotide sequence ID" value="NZ_CP107936.1"/>
</dbReference>
<feature type="region of interest" description="Disordered" evidence="1">
    <location>
        <begin position="1521"/>
        <end position="1544"/>
    </location>
</feature>
<feature type="compositionally biased region" description="Low complexity" evidence="1">
    <location>
        <begin position="1301"/>
        <end position="1311"/>
    </location>
</feature>
<protein>
    <submittedName>
        <fullName evidence="2">Uncharacterized protein</fullName>
    </submittedName>
</protein>
<organism evidence="2 3">
    <name type="scientific">Micromonospora zamorensis</name>
    <dbReference type="NCBI Taxonomy" id="709883"/>
    <lineage>
        <taxon>Bacteria</taxon>
        <taxon>Bacillati</taxon>
        <taxon>Actinomycetota</taxon>
        <taxon>Actinomycetes</taxon>
        <taxon>Micromonosporales</taxon>
        <taxon>Micromonosporaceae</taxon>
        <taxon>Micromonospora</taxon>
    </lineage>
</organism>
<proteinExistence type="predicted"/>
<feature type="compositionally biased region" description="Polar residues" evidence="1">
    <location>
        <begin position="1521"/>
        <end position="1542"/>
    </location>
</feature>
<evidence type="ECO:0000313" key="2">
    <source>
        <dbReference type="EMBL" id="WUI83765.1"/>
    </source>
</evidence>
<name>A0ABZ1PJW8_9ACTN</name>
<evidence type="ECO:0000313" key="3">
    <source>
        <dbReference type="Proteomes" id="UP001346877"/>
    </source>
</evidence>
<keyword evidence="3" id="KW-1185">Reference proteome</keyword>
<feature type="region of interest" description="Disordered" evidence="1">
    <location>
        <begin position="2389"/>
        <end position="2410"/>
    </location>
</feature>